<reference evidence="8" key="1">
    <citation type="submission" date="2025-08" db="UniProtKB">
        <authorList>
            <consortium name="RefSeq"/>
        </authorList>
    </citation>
    <scope>IDENTIFICATION</scope>
    <source>
        <tissue evidence="8">Muscle</tissue>
    </source>
</reference>
<dbReference type="InterPro" id="IPR036390">
    <property type="entry name" value="WH_DNA-bd_sf"/>
</dbReference>
<dbReference type="GO" id="GO:0005662">
    <property type="term" value="C:DNA replication factor A complex"/>
    <property type="evidence" value="ECO:0007669"/>
    <property type="project" value="TreeGrafter"/>
</dbReference>
<dbReference type="RefSeq" id="XP_033367124.1">
    <property type="nucleotide sequence ID" value="XM_033511233.1"/>
</dbReference>
<comment type="similarity">
    <text evidence="2">Belongs to the replication factor A protein 2 family.</text>
</comment>
<dbReference type="KEGG" id="bvk:117243591"/>
<protein>
    <submittedName>
        <fullName evidence="8">Replication protein A 32 kDa subunit-like isoform X1</fullName>
    </submittedName>
</protein>
<dbReference type="InterPro" id="IPR014892">
    <property type="entry name" value="RPA_C"/>
</dbReference>
<evidence type="ECO:0000256" key="2">
    <source>
        <dbReference type="ARBA" id="ARBA00007815"/>
    </source>
</evidence>
<keyword evidence="3" id="KW-0238">DNA-binding</keyword>
<dbReference type="AlphaFoldDB" id="A0A6J3LSM2"/>
<dbReference type="GO" id="GO:0000724">
    <property type="term" value="P:double-strand break repair via homologous recombination"/>
    <property type="evidence" value="ECO:0007669"/>
    <property type="project" value="TreeGrafter"/>
</dbReference>
<sequence length="233" mass="26514">MWSNLDSTIVSASGGFLNDSQDQSDGNKKTGKRIKKIIPVMIQQLTQLNDNLEGSIITLVGIIHHIEKSSTKVTYEIEDETGHITCFQWLAVGKSESIINLNTYVRVFGYIREQTEIKHILILKIWPLTTLNELTNHLLEVTYVTLKIQKTSNNEDKSSDVPMLDDNLGLTKEQTIVYRVIQAENDSENGIERKTLKNRVPKNMLSTVDEIIDFLTSEGHIYTTFTDDHFKTT</sequence>
<accession>A0A6J3LSM2</accession>
<evidence type="ECO:0000259" key="5">
    <source>
        <dbReference type="Pfam" id="PF01336"/>
    </source>
</evidence>
<dbReference type="GeneID" id="117243591"/>
<dbReference type="GO" id="GO:0003697">
    <property type="term" value="F:single-stranded DNA binding"/>
    <property type="evidence" value="ECO:0007669"/>
    <property type="project" value="TreeGrafter"/>
</dbReference>
<dbReference type="SUPFAM" id="SSF50249">
    <property type="entry name" value="Nucleic acid-binding proteins"/>
    <property type="match status" value="1"/>
</dbReference>
<comment type="subcellular location">
    <subcellularLocation>
        <location evidence="1">Nucleus</location>
    </subcellularLocation>
</comment>
<dbReference type="Gene3D" id="2.40.50.140">
    <property type="entry name" value="Nucleic acid-binding proteins"/>
    <property type="match status" value="1"/>
</dbReference>
<dbReference type="Gene3D" id="1.10.10.10">
    <property type="entry name" value="Winged helix-like DNA-binding domain superfamily/Winged helix DNA-binding domain"/>
    <property type="match status" value="1"/>
</dbReference>
<evidence type="ECO:0000256" key="1">
    <source>
        <dbReference type="ARBA" id="ARBA00004123"/>
    </source>
</evidence>
<evidence type="ECO:0000313" key="8">
    <source>
        <dbReference type="RefSeq" id="XP_033367124.1"/>
    </source>
</evidence>
<dbReference type="PANTHER" id="PTHR13989:SF16">
    <property type="entry name" value="REPLICATION PROTEIN A2"/>
    <property type="match status" value="1"/>
</dbReference>
<evidence type="ECO:0000256" key="3">
    <source>
        <dbReference type="ARBA" id="ARBA00023125"/>
    </source>
</evidence>
<dbReference type="Proteomes" id="UP000504631">
    <property type="component" value="Unplaced"/>
</dbReference>
<evidence type="ECO:0000313" key="7">
    <source>
        <dbReference type="Proteomes" id="UP000504631"/>
    </source>
</evidence>
<dbReference type="InterPro" id="IPR040260">
    <property type="entry name" value="RFA2-like"/>
</dbReference>
<dbReference type="CDD" id="cd04478">
    <property type="entry name" value="RPA2_DBD_D"/>
    <property type="match status" value="1"/>
</dbReference>
<dbReference type="PANTHER" id="PTHR13989">
    <property type="entry name" value="REPLICATION PROTEIN A-RELATED"/>
    <property type="match status" value="1"/>
</dbReference>
<dbReference type="Pfam" id="PF08784">
    <property type="entry name" value="RPA_C"/>
    <property type="match status" value="1"/>
</dbReference>
<dbReference type="InterPro" id="IPR004365">
    <property type="entry name" value="NA-bd_OB_tRNA"/>
</dbReference>
<gene>
    <name evidence="8" type="primary">LOC117243591</name>
</gene>
<feature type="domain" description="Replication protein A C-terminal" evidence="6">
    <location>
        <begin position="158"/>
        <end position="225"/>
    </location>
</feature>
<keyword evidence="4" id="KW-0539">Nucleus</keyword>
<dbReference type="GO" id="GO:0006260">
    <property type="term" value="P:DNA replication"/>
    <property type="evidence" value="ECO:0007669"/>
    <property type="project" value="TreeGrafter"/>
</dbReference>
<dbReference type="FunFam" id="1.10.10.10:FF:000168">
    <property type="entry name" value="Replication protein A 32 kDa subunit"/>
    <property type="match status" value="1"/>
</dbReference>
<evidence type="ECO:0000259" key="6">
    <source>
        <dbReference type="Pfam" id="PF08784"/>
    </source>
</evidence>
<dbReference type="GO" id="GO:0035861">
    <property type="term" value="C:site of double-strand break"/>
    <property type="evidence" value="ECO:0007669"/>
    <property type="project" value="TreeGrafter"/>
</dbReference>
<dbReference type="GO" id="GO:0000781">
    <property type="term" value="C:chromosome, telomeric region"/>
    <property type="evidence" value="ECO:0007669"/>
    <property type="project" value="TreeGrafter"/>
</dbReference>
<dbReference type="GO" id="GO:0006289">
    <property type="term" value="P:nucleotide-excision repair"/>
    <property type="evidence" value="ECO:0007669"/>
    <property type="project" value="TreeGrafter"/>
</dbReference>
<organism evidence="7 8">
    <name type="scientific">Bombus vosnesenskii</name>
    <dbReference type="NCBI Taxonomy" id="207650"/>
    <lineage>
        <taxon>Eukaryota</taxon>
        <taxon>Metazoa</taxon>
        <taxon>Ecdysozoa</taxon>
        <taxon>Arthropoda</taxon>
        <taxon>Hexapoda</taxon>
        <taxon>Insecta</taxon>
        <taxon>Pterygota</taxon>
        <taxon>Neoptera</taxon>
        <taxon>Endopterygota</taxon>
        <taxon>Hymenoptera</taxon>
        <taxon>Apocrita</taxon>
        <taxon>Aculeata</taxon>
        <taxon>Apoidea</taxon>
        <taxon>Anthophila</taxon>
        <taxon>Apidae</taxon>
        <taxon>Bombus</taxon>
        <taxon>Pyrobombus</taxon>
    </lineage>
</organism>
<dbReference type="InterPro" id="IPR036388">
    <property type="entry name" value="WH-like_DNA-bd_sf"/>
</dbReference>
<keyword evidence="7" id="KW-1185">Reference proteome</keyword>
<evidence type="ECO:0000256" key="4">
    <source>
        <dbReference type="ARBA" id="ARBA00023242"/>
    </source>
</evidence>
<name>A0A6J3LSM2_9HYME</name>
<proteinExistence type="inferred from homology"/>
<feature type="domain" description="OB" evidence="5">
    <location>
        <begin position="57"/>
        <end position="123"/>
    </location>
</feature>
<dbReference type="InterPro" id="IPR012340">
    <property type="entry name" value="NA-bd_OB-fold"/>
</dbReference>
<dbReference type="Pfam" id="PF01336">
    <property type="entry name" value="tRNA_anti-codon"/>
    <property type="match status" value="1"/>
</dbReference>
<dbReference type="SUPFAM" id="SSF46785">
    <property type="entry name" value="Winged helix' DNA-binding domain"/>
    <property type="match status" value="1"/>
</dbReference>